<evidence type="ECO:0000313" key="2">
    <source>
        <dbReference type="EMBL" id="VCW97559.1"/>
    </source>
</evidence>
<feature type="region of interest" description="Disordered" evidence="1">
    <location>
        <begin position="29"/>
        <end position="51"/>
    </location>
</feature>
<sequence length="51" mass="5582">MHRAGPRSVTSSPLTRVAPGPWEHLRRLLSRGSPHVPTPHTKVGKVAHLES</sequence>
<organism evidence="2 3">
    <name type="scientific">Gulo gulo</name>
    <name type="common">Wolverine</name>
    <name type="synonym">Gluton</name>
    <dbReference type="NCBI Taxonomy" id="48420"/>
    <lineage>
        <taxon>Eukaryota</taxon>
        <taxon>Metazoa</taxon>
        <taxon>Chordata</taxon>
        <taxon>Craniata</taxon>
        <taxon>Vertebrata</taxon>
        <taxon>Euteleostomi</taxon>
        <taxon>Mammalia</taxon>
        <taxon>Eutheria</taxon>
        <taxon>Laurasiatheria</taxon>
        <taxon>Carnivora</taxon>
        <taxon>Caniformia</taxon>
        <taxon>Musteloidea</taxon>
        <taxon>Mustelidae</taxon>
        <taxon>Guloninae</taxon>
        <taxon>Gulo</taxon>
    </lineage>
</organism>
<dbReference type="Proteomes" id="UP000269945">
    <property type="component" value="Unassembled WGS sequence"/>
</dbReference>
<gene>
    <name evidence="2" type="ORF">BN2614_LOCUS5</name>
</gene>
<dbReference type="EMBL" id="CYRY02022238">
    <property type="protein sequence ID" value="VCW97559.1"/>
    <property type="molecule type" value="Genomic_DNA"/>
</dbReference>
<dbReference type="AlphaFoldDB" id="A0A9X9LVU2"/>
<name>A0A9X9LVU2_GULGU</name>
<protein>
    <submittedName>
        <fullName evidence="2">Uncharacterized protein</fullName>
    </submittedName>
</protein>
<reference evidence="2 3" key="1">
    <citation type="submission" date="2018-10" db="EMBL/GenBank/DDBJ databases">
        <authorList>
            <person name="Ekblom R."/>
            <person name="Jareborg N."/>
        </authorList>
    </citation>
    <scope>NUCLEOTIDE SEQUENCE [LARGE SCALE GENOMIC DNA]</scope>
    <source>
        <tissue evidence="2">Muscle</tissue>
    </source>
</reference>
<feature type="region of interest" description="Disordered" evidence="1">
    <location>
        <begin position="1"/>
        <end position="20"/>
    </location>
</feature>
<evidence type="ECO:0000313" key="3">
    <source>
        <dbReference type="Proteomes" id="UP000269945"/>
    </source>
</evidence>
<accession>A0A9X9LVU2</accession>
<proteinExistence type="predicted"/>
<feature type="non-terminal residue" evidence="2">
    <location>
        <position position="1"/>
    </location>
</feature>
<keyword evidence="3" id="KW-1185">Reference proteome</keyword>
<comment type="caution">
    <text evidence="2">The sequence shown here is derived from an EMBL/GenBank/DDBJ whole genome shotgun (WGS) entry which is preliminary data.</text>
</comment>
<evidence type="ECO:0000256" key="1">
    <source>
        <dbReference type="SAM" id="MobiDB-lite"/>
    </source>
</evidence>